<feature type="chain" id="PRO_5030859047" evidence="1">
    <location>
        <begin position="26"/>
        <end position="251"/>
    </location>
</feature>
<keyword evidence="1" id="KW-0732">Signal</keyword>
<protein>
    <submittedName>
        <fullName evidence="2">Uncharacterized protein</fullName>
    </submittedName>
</protein>
<dbReference type="AlphaFoldDB" id="A0A7W8DHY2"/>
<reference evidence="2 3" key="1">
    <citation type="submission" date="2020-08" db="EMBL/GenBank/DDBJ databases">
        <title>Genomic Encyclopedia of Type Strains, Phase IV (KMG-IV): sequencing the most valuable type-strain genomes for metagenomic binning, comparative biology and taxonomic classification.</title>
        <authorList>
            <person name="Goeker M."/>
        </authorList>
    </citation>
    <scope>NUCLEOTIDE SEQUENCE [LARGE SCALE GENOMIC DNA]</scope>
    <source>
        <strain evidence="2 3">DSM 12252</strain>
    </source>
</reference>
<evidence type="ECO:0000256" key="1">
    <source>
        <dbReference type="SAM" id="SignalP"/>
    </source>
</evidence>
<keyword evidence="3" id="KW-1185">Reference proteome</keyword>
<accession>A0A7W8DHY2</accession>
<name>A0A7W8DHY2_9BACT</name>
<dbReference type="Proteomes" id="UP000590740">
    <property type="component" value="Unassembled WGS sequence"/>
</dbReference>
<evidence type="ECO:0000313" key="3">
    <source>
        <dbReference type="Proteomes" id="UP000590740"/>
    </source>
</evidence>
<comment type="caution">
    <text evidence="2">The sequence shown here is derived from an EMBL/GenBank/DDBJ whole genome shotgun (WGS) entry which is preliminary data.</text>
</comment>
<dbReference type="EMBL" id="JACHIG010000001">
    <property type="protein sequence ID" value="MBB5030453.1"/>
    <property type="molecule type" value="Genomic_DNA"/>
</dbReference>
<proteinExistence type="predicted"/>
<evidence type="ECO:0000313" key="2">
    <source>
        <dbReference type="EMBL" id="MBB5030453.1"/>
    </source>
</evidence>
<dbReference type="RefSeq" id="WP_184337217.1">
    <property type="nucleotide sequence ID" value="NZ_JACHIG010000001.1"/>
</dbReference>
<gene>
    <name evidence="2" type="ORF">HNQ65_000007</name>
</gene>
<feature type="signal peptide" evidence="1">
    <location>
        <begin position="1"/>
        <end position="25"/>
    </location>
</feature>
<organism evidence="2 3">
    <name type="scientific">Prosthecobacter vanneervenii</name>
    <dbReference type="NCBI Taxonomy" id="48466"/>
    <lineage>
        <taxon>Bacteria</taxon>
        <taxon>Pseudomonadati</taxon>
        <taxon>Verrucomicrobiota</taxon>
        <taxon>Verrucomicrobiia</taxon>
        <taxon>Verrucomicrobiales</taxon>
        <taxon>Verrucomicrobiaceae</taxon>
        <taxon>Prosthecobacter</taxon>
    </lineage>
</organism>
<sequence length="251" mass="27060">MNSLHLKNLLVLLILSHGFALRSSATEIINSGPSLSVVQGDAASFNAQFFDADGNGGVDIRAVHVATGQTIGQFVRSDDTGDLQWTCDTSTLPTGTNPVQLIATDPAGESAVVSISLQINPASSVQQWRQTHFGSSQNSGAALNSADPDGDGLNNFAEFAFGLDPKIGNPDVGNRIESDAGRMKVMFRRRKDYQSAGLNYIYEFSNDLQGWEASSFSPQVLSDDGTMENLTLEFPMLSNGQTSRFFRTRVE</sequence>